<evidence type="ECO:0000256" key="3">
    <source>
        <dbReference type="PROSITE-ProRule" id="PRU00339"/>
    </source>
</evidence>
<dbReference type="InterPro" id="IPR051012">
    <property type="entry name" value="CellSynth/LPSAsmb/PSIAsmb"/>
</dbReference>
<dbReference type="Gene3D" id="1.25.40.10">
    <property type="entry name" value="Tetratricopeptide repeat domain"/>
    <property type="match status" value="4"/>
</dbReference>
<dbReference type="InterPro" id="IPR019734">
    <property type="entry name" value="TPR_rpt"/>
</dbReference>
<gene>
    <name evidence="5" type="ordered locus">Dester_0181</name>
</gene>
<keyword evidence="1" id="KW-0677">Repeat</keyword>
<protein>
    <submittedName>
        <fullName evidence="5">Tetratricopeptide TPR_1 repeat-containing protein</fullName>
    </submittedName>
</protein>
<dbReference type="EMBL" id="CP002543">
    <property type="protein sequence ID" value="ADY72838.1"/>
    <property type="molecule type" value="Genomic_DNA"/>
</dbReference>
<evidence type="ECO:0000256" key="2">
    <source>
        <dbReference type="ARBA" id="ARBA00022803"/>
    </source>
</evidence>
<dbReference type="PANTHER" id="PTHR45586">
    <property type="entry name" value="TPR REPEAT-CONTAINING PROTEIN PA4667"/>
    <property type="match status" value="1"/>
</dbReference>
<dbReference type="KEGG" id="dte:Dester_0181"/>
<name>F0S1A7_DESTD</name>
<dbReference type="InParanoid" id="F0S1A7"/>
<dbReference type="SMART" id="SM00028">
    <property type="entry name" value="TPR"/>
    <property type="match status" value="7"/>
</dbReference>
<dbReference type="Pfam" id="PF13181">
    <property type="entry name" value="TPR_8"/>
    <property type="match status" value="3"/>
</dbReference>
<dbReference type="RefSeq" id="WP_013637798.1">
    <property type="nucleotide sequence ID" value="NC_015185.1"/>
</dbReference>
<keyword evidence="2 3" id="KW-0802">TPR repeat</keyword>
<dbReference type="InterPro" id="IPR011990">
    <property type="entry name" value="TPR-like_helical_dom_sf"/>
</dbReference>
<reference evidence="5 6" key="1">
    <citation type="journal article" date="2011" name="Stand. Genomic Sci.">
        <title>Complete genome sequence of the thermophilic sulfur-reducer Desulfurobacterium thermolithotrophum type strain (BSA(T)) from a deep-sea hydrothermal vent.</title>
        <authorList>
            <person name="Goker M."/>
            <person name="Daligault H."/>
            <person name="Mwirichia R."/>
            <person name="Lapidus A."/>
            <person name="Lucas S."/>
            <person name="Deshpande S."/>
            <person name="Pagani I."/>
            <person name="Tapia R."/>
            <person name="Cheng J.F."/>
            <person name="Goodwin L."/>
            <person name="Pitluck S."/>
            <person name="Liolios K."/>
            <person name="Ivanova N."/>
            <person name="Mavromatis K."/>
            <person name="Mikhailova N."/>
            <person name="Pati A."/>
            <person name="Chen A."/>
            <person name="Palaniappan K."/>
            <person name="Han C."/>
            <person name="Land M."/>
            <person name="Hauser L."/>
            <person name="Pan C."/>
            <person name="Brambilla E.M."/>
            <person name="Rohde M."/>
            <person name="Spring S."/>
            <person name="Sikorski J."/>
            <person name="Wirth R."/>
            <person name="Detter J.C."/>
            <person name="Woyke T."/>
            <person name="Bristow J."/>
            <person name="Eisen J.A."/>
            <person name="Markowitz V."/>
            <person name="Hugenholtz P."/>
            <person name="Kyrpides N.C."/>
            <person name="Klenk H.P."/>
        </authorList>
    </citation>
    <scope>NUCLEOTIDE SEQUENCE [LARGE SCALE GENOMIC DNA]</scope>
    <source>
        <strain evidence="6">DSM 11699 / BSA</strain>
    </source>
</reference>
<evidence type="ECO:0000313" key="5">
    <source>
        <dbReference type="EMBL" id="ADY72838.1"/>
    </source>
</evidence>
<dbReference type="eggNOG" id="COG0457">
    <property type="taxonomic scope" value="Bacteria"/>
</dbReference>
<organism evidence="5 6">
    <name type="scientific">Desulfurobacterium thermolithotrophum (strain DSM 11699 / BSA)</name>
    <dbReference type="NCBI Taxonomy" id="868864"/>
    <lineage>
        <taxon>Bacteria</taxon>
        <taxon>Pseudomonadati</taxon>
        <taxon>Aquificota</taxon>
        <taxon>Aquificia</taxon>
        <taxon>Desulfurobacteriales</taxon>
        <taxon>Desulfurobacteriaceae</taxon>
        <taxon>Desulfurobacterium</taxon>
    </lineage>
</organism>
<dbReference type="AlphaFoldDB" id="F0S1A7"/>
<evidence type="ECO:0000256" key="4">
    <source>
        <dbReference type="SAM" id="Coils"/>
    </source>
</evidence>
<evidence type="ECO:0000256" key="1">
    <source>
        <dbReference type="ARBA" id="ARBA00022737"/>
    </source>
</evidence>
<proteinExistence type="predicted"/>
<dbReference type="STRING" id="868864.Dester_0181"/>
<feature type="repeat" description="TPR" evidence="3">
    <location>
        <begin position="181"/>
        <end position="214"/>
    </location>
</feature>
<feature type="repeat" description="TPR" evidence="3">
    <location>
        <begin position="360"/>
        <end position="393"/>
    </location>
</feature>
<dbReference type="PANTHER" id="PTHR45586:SF1">
    <property type="entry name" value="LIPOPOLYSACCHARIDE ASSEMBLY PROTEIN B"/>
    <property type="match status" value="1"/>
</dbReference>
<dbReference type="SUPFAM" id="SSF48452">
    <property type="entry name" value="TPR-like"/>
    <property type="match status" value="2"/>
</dbReference>
<feature type="coiled-coil region" evidence="4">
    <location>
        <begin position="187"/>
        <end position="234"/>
    </location>
</feature>
<dbReference type="OrthoDB" id="10338at2"/>
<evidence type="ECO:0000313" key="6">
    <source>
        <dbReference type="Proteomes" id="UP000007102"/>
    </source>
</evidence>
<reference evidence="6" key="2">
    <citation type="submission" date="2011-02" db="EMBL/GenBank/DDBJ databases">
        <title>The complete genome of Desulfurobacterium thermolithotrophum DSM 11699.</title>
        <authorList>
            <consortium name="US DOE Joint Genome Institute (JGI-PGF)"/>
            <person name="Lucas S."/>
            <person name="Copeland A."/>
            <person name="Lapidus A."/>
            <person name="Bruce D."/>
            <person name="Goodwin L."/>
            <person name="Pitluck S."/>
            <person name="Kyrpides N."/>
            <person name="Mavromatis K."/>
            <person name="Pagani I."/>
            <person name="Ivanova N."/>
            <person name="Mikhailova N."/>
            <person name="Daligault H."/>
            <person name="Detter J.C."/>
            <person name="Tapia R."/>
            <person name="Han C."/>
            <person name="Land M."/>
            <person name="Hauser L."/>
            <person name="Markowitz V."/>
            <person name="Cheng J.-F."/>
            <person name="Hugenholtz P."/>
            <person name="Woyke T."/>
            <person name="Wu D."/>
            <person name="Spring S."/>
            <person name="Brambilla E."/>
            <person name="Klenk H.-P."/>
            <person name="Eisen J.A."/>
        </authorList>
    </citation>
    <scope>NUCLEOTIDE SEQUENCE [LARGE SCALE GENOMIC DNA]</scope>
    <source>
        <strain evidence="6">DSM 11699 / BSA</strain>
    </source>
</reference>
<dbReference type="HOGENOM" id="CLU_663802_0_0_0"/>
<accession>F0S1A7</accession>
<keyword evidence="6" id="KW-1185">Reference proteome</keyword>
<sequence length="419" mass="49100">MKKSFKESRLEVKSILKKAENLIKSKNFKKAVEELEKYKSSIRNVDFYLLLAEAYEGLGNKEKAETYFEEARFLDTELRSKEKLKRGVSFVASKNFRAAEKELLESVRLNPFEKDAYLELYRLYREMGNYKGMVRALENLITIDPYSVFPYLELSRIYGIRRQFKKAEQVLISGISVVDSPELRFELGKLYADMGKLEEAKEELSKACRMDFKNIEYRQKLAEVMVNNEEYEDALKVVMSTLELYPDAVYVIQSAAALYDLLGKEEIAEYYYRLAISKSEGFVKEDAKKLFVEFLIEKGKFDQAEEILKELIESTDNVWILIDSFSELAILLIDQERFRDIAELGSFVLKNPELSEEEYCEIAEIVADALFEEGDYEEAIEYYREIINYSKDEKLIKRAYNKLKEVEEIESLERMLKLS</sequence>
<feature type="repeat" description="TPR" evidence="3">
    <location>
        <begin position="114"/>
        <end position="147"/>
    </location>
</feature>
<dbReference type="Proteomes" id="UP000007102">
    <property type="component" value="Chromosome"/>
</dbReference>
<keyword evidence="4" id="KW-0175">Coiled coil</keyword>
<dbReference type="PROSITE" id="PS50005">
    <property type="entry name" value="TPR"/>
    <property type="match status" value="3"/>
</dbReference>